<organism evidence="1 2">
    <name type="scientific">Naganishia adeliensis</name>
    <dbReference type="NCBI Taxonomy" id="92952"/>
    <lineage>
        <taxon>Eukaryota</taxon>
        <taxon>Fungi</taxon>
        <taxon>Dikarya</taxon>
        <taxon>Basidiomycota</taxon>
        <taxon>Agaricomycotina</taxon>
        <taxon>Tremellomycetes</taxon>
        <taxon>Filobasidiales</taxon>
        <taxon>Filobasidiaceae</taxon>
        <taxon>Naganishia</taxon>
    </lineage>
</organism>
<comment type="caution">
    <text evidence="1">The sequence shown here is derived from an EMBL/GenBank/DDBJ whole genome shotgun (WGS) entry which is preliminary data.</text>
</comment>
<dbReference type="Proteomes" id="UP001230649">
    <property type="component" value="Unassembled WGS sequence"/>
</dbReference>
<accession>A0ACC2WZD0</accession>
<evidence type="ECO:0000313" key="1">
    <source>
        <dbReference type="EMBL" id="KAJ9117159.1"/>
    </source>
</evidence>
<name>A0ACC2WZD0_9TREE</name>
<keyword evidence="2" id="KW-1185">Reference proteome</keyword>
<evidence type="ECO:0000313" key="2">
    <source>
        <dbReference type="Proteomes" id="UP001230649"/>
    </source>
</evidence>
<proteinExistence type="predicted"/>
<gene>
    <name evidence="1" type="ORF">QFC20_000302</name>
</gene>
<reference evidence="1" key="1">
    <citation type="submission" date="2023-04" db="EMBL/GenBank/DDBJ databases">
        <title>Draft Genome sequencing of Naganishia species isolated from polar environments using Oxford Nanopore Technology.</title>
        <authorList>
            <person name="Leo P."/>
            <person name="Venkateswaran K."/>
        </authorList>
    </citation>
    <scope>NUCLEOTIDE SEQUENCE</scope>
    <source>
        <strain evidence="1">MNA-CCFEE 5262</strain>
    </source>
</reference>
<protein>
    <submittedName>
        <fullName evidence="1">Uncharacterized protein</fullName>
    </submittedName>
</protein>
<sequence>MAPNSSNLFMPKKKGRAPPRPSAPAAPVNGAAPGGPSLKALGKQRAVDRSASPAVALASTPSEVGQDLQGRTYEEYDIVSMGTPAALASTHGRNLGADFNVIRLYQLNSANPVPDLAHPISPIYMNRQNPNDRPLLAAVGEGERREKNDAREAMKKAVQNGPNGEWRVPIMDREMNHQIDQRTGEKMWRVVQDPNLVAPEARKADKKDKSYDGNRKRRGGGGGGGRGRDDRGAKVYARSGNFKDGEESARNHQELNREKLPLVIEGTFPNPDYQPDHPNRLDSAGQPIPPTVDQKWVGKHQSVESEAWAALMFENTNGQQKVTLKLIDREYKFEPHRHINVPSTSYDAGTLLQDSMEGKNLIGRFAFRNPAASTAETDDAGPSSTNDTSADIKPAFRNTGTGGNPDVFPRMLAPSRGRSMNRSAAGSFAVKLEQGAYGGGAGDDKARVKREAGGYFFGDDDDAPRRGRGIERADDEELDYNEDVADDEEAVAMGVDDEELERETKSRLQEEFFRANATAGNLQRQQTPESDDEVDPVVHARKQAELKRERKLRKRLRREKKARGEVGSDDDDEDDDDDSLFGSDDDSSTEGEEEDVKPVVEETKPPITPATSIAPSVSSPTKSRPASPSTARMGSARSVSPMASAGAGHHLVASRALSPQGKRSSVSSRKRKNDESQTAPPEAGRSSSTGPSGPGGLHSFKKSRPNTDAGERRITASDAEHVPVASPIDVDVDIKPGTPVPGHPTGLPKHKARGKKKRVDESSMGAGTPRASSPAVAPPRQPNAGPVANAPQQAARDGSPAVGGSPPAHHPIHGPLTAEEYEEAIAANYDGKITEADFLALLKGKDKMSVKEIRDHFGKRMKKNQRGILTAKYLSWKYCNSVDGGFTLKKEFQ</sequence>
<dbReference type="EMBL" id="JASBWS010000002">
    <property type="protein sequence ID" value="KAJ9117159.1"/>
    <property type="molecule type" value="Genomic_DNA"/>
</dbReference>